<evidence type="ECO:0000256" key="1">
    <source>
        <dbReference type="SAM" id="Phobius"/>
    </source>
</evidence>
<accession>A0AB39BND1</accession>
<geneLocation type="plasmid" evidence="2">
    <name>unnamed</name>
</geneLocation>
<dbReference type="EMBL" id="CP162550">
    <property type="protein sequence ID" value="XDI35097.1"/>
    <property type="molecule type" value="Genomic_DNA"/>
</dbReference>
<keyword evidence="1" id="KW-0472">Membrane</keyword>
<keyword evidence="2" id="KW-0614">Plasmid</keyword>
<proteinExistence type="predicted"/>
<evidence type="ECO:0008006" key="3">
    <source>
        <dbReference type="Google" id="ProtNLM"/>
    </source>
</evidence>
<gene>
    <name evidence="2" type="ORF">AB3N04_01045</name>
</gene>
<protein>
    <recommendedName>
        <fullName evidence="3">NADH dehydrogenase subunit 3</fullName>
    </recommendedName>
</protein>
<keyword evidence="1" id="KW-1133">Transmembrane helix</keyword>
<evidence type="ECO:0000313" key="2">
    <source>
        <dbReference type="EMBL" id="XDI35097.1"/>
    </source>
</evidence>
<sequence length="45" mass="4888">MSIAPRTFITALIVVASLVIFIIVSSTSTIHMTPILPESKQESIM</sequence>
<dbReference type="AlphaFoldDB" id="A0AB39BND1"/>
<name>A0AB39BND1_9BACI</name>
<reference evidence="2" key="1">
    <citation type="submission" date="2024-07" db="EMBL/GenBank/DDBJ databases">
        <title>Identification and characteristics of an arsenic-resistant bacterial isolate, which belongs to a novel species.</title>
        <authorList>
            <person name="Juszczyk A."/>
            <person name="Kowalczyk A."/>
            <person name="Was K."/>
            <person name="Kosowicz W."/>
            <person name="Budzyn A."/>
            <person name="Latowski D."/>
        </authorList>
    </citation>
    <scope>NUCLEOTIDE SEQUENCE</scope>
    <source>
        <strain evidence="2">As8PL</strain>
        <plasmid evidence="2">unnamed</plasmid>
    </source>
</reference>
<feature type="transmembrane region" description="Helical" evidence="1">
    <location>
        <begin position="7"/>
        <end position="30"/>
    </location>
</feature>
<dbReference type="RefSeq" id="WP_368502714.1">
    <property type="nucleotide sequence ID" value="NZ_CP162550.1"/>
</dbReference>
<keyword evidence="1" id="KW-0812">Transmembrane</keyword>
<organism evidence="2">
    <name type="scientific">Alkalihalophilus sp. As8PL</name>
    <dbReference type="NCBI Taxonomy" id="3237103"/>
    <lineage>
        <taxon>Bacteria</taxon>
        <taxon>Bacillati</taxon>
        <taxon>Bacillota</taxon>
        <taxon>Bacilli</taxon>
        <taxon>Bacillales</taxon>
        <taxon>Bacillaceae</taxon>
        <taxon>Alkalihalophilus</taxon>
    </lineage>
</organism>